<proteinExistence type="predicted"/>
<comment type="caution">
    <text evidence="5">The sequence shown here is derived from an EMBL/GenBank/DDBJ whole genome shotgun (WGS) entry which is preliminary data.</text>
</comment>
<accession>A0ABT5DHH9</accession>
<dbReference type="EMBL" id="JAQNDM010000002">
    <property type="protein sequence ID" value="MDC0711797.1"/>
    <property type="molecule type" value="Genomic_DNA"/>
</dbReference>
<keyword evidence="3" id="KW-0472">Membrane</keyword>
<feature type="chain" id="PRO_5046862270" description="Tetratricopeptide repeat protein" evidence="4">
    <location>
        <begin position="29"/>
        <end position="296"/>
    </location>
</feature>
<sequence>MRPFLSCVRLMLALGLGVLSALPGEVLAQDDFQRYLTAAERLYESGENERALVQLERARELARGLSQDVAVALREGIFLADMGKRDQAQAVFREGLLLDPEAQLPLQVSPKLGRDFEEVRTRVRKELGLGERPSPAPSSKAATAPPATSTAPPSVKPQEEPPVAVAKTDRPEQPDLKAPILPEVPAYTPSAASQAPSSVPVVPLVLAGVGVVAASVGAVVGLQSRSSVAEVRDTFSRENLPASSELPGVVQQMDDARSQARLANVMLGTAAVAAAGAIVSYLLSPGGSESASKEAR</sequence>
<feature type="transmembrane region" description="Helical" evidence="3">
    <location>
        <begin position="262"/>
        <end position="283"/>
    </location>
</feature>
<feature type="transmembrane region" description="Helical" evidence="3">
    <location>
        <begin position="201"/>
        <end position="222"/>
    </location>
</feature>
<evidence type="ECO:0008006" key="7">
    <source>
        <dbReference type="Google" id="ProtNLM"/>
    </source>
</evidence>
<dbReference type="Gene3D" id="1.25.40.10">
    <property type="entry name" value="Tetratricopeptide repeat domain"/>
    <property type="match status" value="1"/>
</dbReference>
<name>A0ABT5DHH9_9BACT</name>
<evidence type="ECO:0000313" key="6">
    <source>
        <dbReference type="Proteomes" id="UP001221838"/>
    </source>
</evidence>
<evidence type="ECO:0000256" key="1">
    <source>
        <dbReference type="SAM" id="Coils"/>
    </source>
</evidence>
<evidence type="ECO:0000256" key="2">
    <source>
        <dbReference type="SAM" id="MobiDB-lite"/>
    </source>
</evidence>
<gene>
    <name evidence="5" type="ORF">POL68_25230</name>
</gene>
<evidence type="ECO:0000313" key="5">
    <source>
        <dbReference type="EMBL" id="MDC0711797.1"/>
    </source>
</evidence>
<keyword evidence="6" id="KW-1185">Reference proteome</keyword>
<keyword evidence="1" id="KW-0175">Coiled coil</keyword>
<dbReference type="SUPFAM" id="SSF48452">
    <property type="entry name" value="TPR-like"/>
    <property type="match status" value="1"/>
</dbReference>
<keyword evidence="3" id="KW-1133">Transmembrane helix</keyword>
<organism evidence="5 6">
    <name type="scientific">Stigmatella ashevillensis</name>
    <dbReference type="NCBI Taxonomy" id="2995309"/>
    <lineage>
        <taxon>Bacteria</taxon>
        <taxon>Pseudomonadati</taxon>
        <taxon>Myxococcota</taxon>
        <taxon>Myxococcia</taxon>
        <taxon>Myxococcales</taxon>
        <taxon>Cystobacterineae</taxon>
        <taxon>Archangiaceae</taxon>
        <taxon>Stigmatella</taxon>
    </lineage>
</organism>
<keyword evidence="4" id="KW-0732">Signal</keyword>
<feature type="coiled-coil region" evidence="1">
    <location>
        <begin position="48"/>
        <end position="75"/>
    </location>
</feature>
<feature type="region of interest" description="Disordered" evidence="2">
    <location>
        <begin position="125"/>
        <end position="177"/>
    </location>
</feature>
<dbReference type="RefSeq" id="WP_272141789.1">
    <property type="nucleotide sequence ID" value="NZ_JAQNDM010000002.1"/>
</dbReference>
<feature type="compositionally biased region" description="Low complexity" evidence="2">
    <location>
        <begin position="137"/>
        <end position="153"/>
    </location>
</feature>
<dbReference type="InterPro" id="IPR011990">
    <property type="entry name" value="TPR-like_helical_dom_sf"/>
</dbReference>
<dbReference type="Proteomes" id="UP001221838">
    <property type="component" value="Unassembled WGS sequence"/>
</dbReference>
<evidence type="ECO:0000256" key="4">
    <source>
        <dbReference type="SAM" id="SignalP"/>
    </source>
</evidence>
<evidence type="ECO:0000256" key="3">
    <source>
        <dbReference type="SAM" id="Phobius"/>
    </source>
</evidence>
<keyword evidence="3" id="KW-0812">Transmembrane</keyword>
<feature type="signal peptide" evidence="4">
    <location>
        <begin position="1"/>
        <end position="28"/>
    </location>
</feature>
<reference evidence="5 6" key="1">
    <citation type="submission" date="2022-11" db="EMBL/GenBank/DDBJ databases">
        <title>Minimal conservation of predation-associated metabolite biosynthetic gene clusters underscores biosynthetic potential of Myxococcota including descriptions for ten novel species: Archangium lansinium sp. nov., Myxococcus landrumus sp. nov., Nannocystis bai.</title>
        <authorList>
            <person name="Ahearne A."/>
            <person name="Stevens C."/>
            <person name="Dowd S."/>
        </authorList>
    </citation>
    <scope>NUCLEOTIDE SEQUENCE [LARGE SCALE GENOMIC DNA]</scope>
    <source>
        <strain evidence="5 6">NCWAL01</strain>
    </source>
</reference>
<protein>
    <recommendedName>
        <fullName evidence="7">Tetratricopeptide repeat protein</fullName>
    </recommendedName>
</protein>